<dbReference type="InterPro" id="IPR004839">
    <property type="entry name" value="Aminotransferase_I/II_large"/>
</dbReference>
<dbReference type="GO" id="GO:0016212">
    <property type="term" value="F:kynurenine-oxoglutarate transaminase activity"/>
    <property type="evidence" value="ECO:0007669"/>
    <property type="project" value="TreeGrafter"/>
</dbReference>
<evidence type="ECO:0000256" key="5">
    <source>
        <dbReference type="ARBA" id="ARBA00022679"/>
    </source>
</evidence>
<dbReference type="InParanoid" id="A0A6L2QAB6"/>
<feature type="non-terminal residue" evidence="11">
    <location>
        <position position="285"/>
    </location>
</feature>
<dbReference type="FunFam" id="3.40.640.10:FF:000024">
    <property type="entry name" value="Kynurenine--oxoglutarate transaminase 3"/>
    <property type="match status" value="1"/>
</dbReference>
<evidence type="ECO:0000256" key="6">
    <source>
        <dbReference type="ARBA" id="ARBA00022898"/>
    </source>
</evidence>
<keyword evidence="5" id="KW-0808">Transferase</keyword>
<evidence type="ECO:0000256" key="7">
    <source>
        <dbReference type="ARBA" id="ARBA00023239"/>
    </source>
</evidence>
<protein>
    <recommendedName>
        <fullName evidence="10">Aminotransferase class I/classII large domain-containing protein</fullName>
    </recommendedName>
</protein>
<keyword evidence="7" id="KW-0456">Lyase</keyword>
<keyword evidence="12" id="KW-1185">Reference proteome</keyword>
<evidence type="ECO:0000256" key="1">
    <source>
        <dbReference type="ARBA" id="ARBA00001933"/>
    </source>
</evidence>
<dbReference type="AlphaFoldDB" id="A0A6L2QAB6"/>
<dbReference type="EMBL" id="BLKM01000819">
    <property type="protein sequence ID" value="GFG38777.1"/>
    <property type="molecule type" value="Genomic_DNA"/>
</dbReference>
<sequence>MSDKFNLPARYHGSEKSVWVEYIQLALDHKPLNLGQGFPDFAAPDYVTKALLEVATGENVLLNQYTRGFGHPRLVNVLSKLYSQLLGREINPQTEVLVTAGAYEALFSSILGHTSPGDEVIIIEPFFDCYDPMVRAAGGTPRFIPLRLSKTNGKIMSSDWVLDPSELTSLFNSRTKAIILNTPHNPVGKVFTQKELELIADLCKKWNVLCISDEVYEWLVYKPYKHIRIATLPGMWERTITIGSAGKTFSVTGWKIGWAYGPANLMRNLQTVHQNCVYTCSTPLQ</sequence>
<dbReference type="Proteomes" id="UP000502823">
    <property type="component" value="Unassembled WGS sequence"/>
</dbReference>
<dbReference type="Pfam" id="PF00155">
    <property type="entry name" value="Aminotran_1_2"/>
    <property type="match status" value="1"/>
</dbReference>
<reference evidence="12" key="1">
    <citation type="submission" date="2020-01" db="EMBL/GenBank/DDBJ databases">
        <title>Draft genome sequence of the Termite Coptotermes fromosanus.</title>
        <authorList>
            <person name="Itakura S."/>
            <person name="Yosikawa Y."/>
            <person name="Umezawa K."/>
        </authorList>
    </citation>
    <scope>NUCLEOTIDE SEQUENCE [LARGE SCALE GENOMIC DNA]</scope>
</reference>
<evidence type="ECO:0000256" key="9">
    <source>
        <dbReference type="ARBA" id="ARBA00049325"/>
    </source>
</evidence>
<evidence type="ECO:0000256" key="8">
    <source>
        <dbReference type="ARBA" id="ARBA00024016"/>
    </source>
</evidence>
<feature type="domain" description="Aminotransferase class I/classII large" evidence="10">
    <location>
        <begin position="31"/>
        <end position="285"/>
    </location>
</feature>
<evidence type="ECO:0000256" key="3">
    <source>
        <dbReference type="ARBA" id="ARBA00011738"/>
    </source>
</evidence>
<gene>
    <name evidence="11" type="ORF">Cfor_08232</name>
</gene>
<evidence type="ECO:0000313" key="12">
    <source>
        <dbReference type="Proteomes" id="UP000502823"/>
    </source>
</evidence>
<dbReference type="PANTHER" id="PTHR43807">
    <property type="entry name" value="FI04487P"/>
    <property type="match status" value="1"/>
</dbReference>
<accession>A0A6L2QAB6</accession>
<dbReference type="GO" id="GO:0030170">
    <property type="term" value="F:pyridoxal phosphate binding"/>
    <property type="evidence" value="ECO:0007669"/>
    <property type="project" value="InterPro"/>
</dbReference>
<dbReference type="GO" id="GO:0005739">
    <property type="term" value="C:mitochondrion"/>
    <property type="evidence" value="ECO:0007669"/>
    <property type="project" value="TreeGrafter"/>
</dbReference>
<comment type="caution">
    <text evidence="11">The sequence shown here is derived from an EMBL/GenBank/DDBJ whole genome shotgun (WGS) entry which is preliminary data.</text>
</comment>
<dbReference type="Gene3D" id="3.40.640.10">
    <property type="entry name" value="Type I PLP-dependent aspartate aminotransferase-like (Major domain)"/>
    <property type="match status" value="1"/>
</dbReference>
<comment type="subunit">
    <text evidence="3">Homodimer.</text>
</comment>
<comment type="pathway">
    <text evidence="8">Amino-acid degradation; L-kynurenine degradation; kynurenate from L-kynurenine: step 1/2.</text>
</comment>
<dbReference type="CDD" id="cd00609">
    <property type="entry name" value="AAT_like"/>
    <property type="match status" value="1"/>
</dbReference>
<name>A0A6L2QAB6_COPFO</name>
<keyword evidence="6" id="KW-0663">Pyridoxal phosphate</keyword>
<dbReference type="OrthoDB" id="2414662at2759"/>
<dbReference type="InterPro" id="IPR051326">
    <property type="entry name" value="Kynurenine-oxoglutarate_AT"/>
</dbReference>
<comment type="catalytic activity">
    <reaction evidence="9">
        <text>an S-substituted L-cysteine + H2O = a thiol + pyruvate + NH4(+)</text>
        <dbReference type="Rhea" id="RHEA:18121"/>
        <dbReference type="ChEBI" id="CHEBI:15361"/>
        <dbReference type="ChEBI" id="CHEBI:15377"/>
        <dbReference type="ChEBI" id="CHEBI:28938"/>
        <dbReference type="ChEBI" id="CHEBI:29256"/>
        <dbReference type="ChEBI" id="CHEBI:58717"/>
        <dbReference type="EC" id="4.4.1.13"/>
    </reaction>
    <physiologicalReaction direction="left-to-right" evidence="9">
        <dbReference type="Rhea" id="RHEA:18122"/>
    </physiologicalReaction>
</comment>
<dbReference type="PANTHER" id="PTHR43807:SF20">
    <property type="entry name" value="FI04487P"/>
    <property type="match status" value="1"/>
</dbReference>
<dbReference type="InterPro" id="IPR015421">
    <property type="entry name" value="PyrdxlP-dep_Trfase_major"/>
</dbReference>
<dbReference type="GO" id="GO:0047804">
    <property type="term" value="F:cysteine-S-conjugate beta-lyase activity"/>
    <property type="evidence" value="ECO:0007669"/>
    <property type="project" value="UniProtKB-EC"/>
</dbReference>
<keyword evidence="4" id="KW-0032">Aminotransferase</keyword>
<dbReference type="GO" id="GO:0097053">
    <property type="term" value="P:L-kynurenine catabolic process"/>
    <property type="evidence" value="ECO:0007669"/>
    <property type="project" value="UniProtKB-UniPathway"/>
</dbReference>
<dbReference type="SUPFAM" id="SSF53383">
    <property type="entry name" value="PLP-dependent transferases"/>
    <property type="match status" value="1"/>
</dbReference>
<dbReference type="FunFam" id="3.90.1150.10:FF:000275">
    <property type="entry name" value="kynurenine--oxoglutarate transaminase 1"/>
    <property type="match status" value="1"/>
</dbReference>
<proteinExistence type="inferred from homology"/>
<comment type="cofactor">
    <cofactor evidence="1">
        <name>pyridoxal 5'-phosphate</name>
        <dbReference type="ChEBI" id="CHEBI:597326"/>
    </cofactor>
</comment>
<organism evidence="11 12">
    <name type="scientific">Coptotermes formosanus</name>
    <name type="common">Formosan subterranean termite</name>
    <dbReference type="NCBI Taxonomy" id="36987"/>
    <lineage>
        <taxon>Eukaryota</taxon>
        <taxon>Metazoa</taxon>
        <taxon>Ecdysozoa</taxon>
        <taxon>Arthropoda</taxon>
        <taxon>Hexapoda</taxon>
        <taxon>Insecta</taxon>
        <taxon>Pterygota</taxon>
        <taxon>Neoptera</taxon>
        <taxon>Polyneoptera</taxon>
        <taxon>Dictyoptera</taxon>
        <taxon>Blattodea</taxon>
        <taxon>Blattoidea</taxon>
        <taxon>Termitoidae</taxon>
        <taxon>Rhinotermitidae</taxon>
        <taxon>Coptotermes</taxon>
    </lineage>
</organism>
<evidence type="ECO:0000313" key="11">
    <source>
        <dbReference type="EMBL" id="GFG38777.1"/>
    </source>
</evidence>
<evidence type="ECO:0000259" key="10">
    <source>
        <dbReference type="Pfam" id="PF00155"/>
    </source>
</evidence>
<evidence type="ECO:0000256" key="2">
    <source>
        <dbReference type="ARBA" id="ARBA00007441"/>
    </source>
</evidence>
<dbReference type="UniPathway" id="UPA00334">
    <property type="reaction ID" value="UER00726"/>
</dbReference>
<dbReference type="FunCoup" id="A0A6L2QAB6">
    <property type="interactions" value="1457"/>
</dbReference>
<comment type="similarity">
    <text evidence="2">Belongs to the class-I pyridoxal-phosphate-dependent aminotransferase family.</text>
</comment>
<dbReference type="InterPro" id="IPR015424">
    <property type="entry name" value="PyrdxlP-dep_Trfase"/>
</dbReference>
<evidence type="ECO:0000256" key="4">
    <source>
        <dbReference type="ARBA" id="ARBA00022576"/>
    </source>
</evidence>